<protein>
    <submittedName>
        <fullName evidence="1">Uncharacterized protein</fullName>
    </submittedName>
</protein>
<dbReference type="AlphaFoldDB" id="A0AAN7NKU1"/>
<proteinExistence type="predicted"/>
<dbReference type="Proteomes" id="UP001333110">
    <property type="component" value="Unassembled WGS sequence"/>
</dbReference>
<evidence type="ECO:0000313" key="1">
    <source>
        <dbReference type="EMBL" id="KAK4827217.1"/>
    </source>
</evidence>
<dbReference type="EMBL" id="JAUNZN010000002">
    <property type="protein sequence ID" value="KAK4827217.1"/>
    <property type="molecule type" value="Genomic_DNA"/>
</dbReference>
<sequence length="94" mass="10861">MDKCLLSVGGSVCVQFNEESLGHKDHKANLDFLDLRERLVWKASLESLVYQVKGKNFFTERVVKHHNRLPREVAESPSLEVFKRHVDVALRVMV</sequence>
<keyword evidence="2" id="KW-1185">Reference proteome</keyword>
<comment type="caution">
    <text evidence="1">The sequence shown here is derived from an EMBL/GenBank/DDBJ whole genome shotgun (WGS) entry which is preliminary data.</text>
</comment>
<accession>A0AAN7NKU1</accession>
<reference evidence="1 2" key="1">
    <citation type="journal article" date="2023" name="J. Hered.">
        <title>Chromosome-level genome of the wood stork (Mycteria americana) provides insight into avian chromosome evolution.</title>
        <authorList>
            <person name="Flamio R. Jr."/>
            <person name="Ramstad K.M."/>
        </authorList>
    </citation>
    <scope>NUCLEOTIDE SEQUENCE [LARGE SCALE GENOMIC DNA]</scope>
    <source>
        <strain evidence="1">JAX WOST 10</strain>
    </source>
</reference>
<organism evidence="1 2">
    <name type="scientific">Mycteria americana</name>
    <name type="common">Wood stork</name>
    <dbReference type="NCBI Taxonomy" id="33587"/>
    <lineage>
        <taxon>Eukaryota</taxon>
        <taxon>Metazoa</taxon>
        <taxon>Chordata</taxon>
        <taxon>Craniata</taxon>
        <taxon>Vertebrata</taxon>
        <taxon>Euteleostomi</taxon>
        <taxon>Archelosauria</taxon>
        <taxon>Archosauria</taxon>
        <taxon>Dinosauria</taxon>
        <taxon>Saurischia</taxon>
        <taxon>Theropoda</taxon>
        <taxon>Coelurosauria</taxon>
        <taxon>Aves</taxon>
        <taxon>Neognathae</taxon>
        <taxon>Neoaves</taxon>
        <taxon>Aequornithes</taxon>
        <taxon>Ciconiiformes</taxon>
        <taxon>Ciconiidae</taxon>
        <taxon>Mycteria</taxon>
    </lineage>
</organism>
<name>A0AAN7NKU1_MYCAM</name>
<evidence type="ECO:0000313" key="2">
    <source>
        <dbReference type="Proteomes" id="UP001333110"/>
    </source>
</evidence>
<gene>
    <name evidence="1" type="ORF">QYF61_015245</name>
</gene>